<dbReference type="GO" id="GO:0008160">
    <property type="term" value="F:protein tyrosine phosphatase activator activity"/>
    <property type="evidence" value="ECO:0007669"/>
    <property type="project" value="TreeGrafter"/>
</dbReference>
<dbReference type="InterPro" id="IPR043170">
    <property type="entry name" value="PTPA_C_lid"/>
</dbReference>
<dbReference type="PANTHER" id="PTHR10012">
    <property type="entry name" value="SERINE/THREONINE-PROTEIN PHOSPHATASE 2A REGULATORY SUBUNIT B"/>
    <property type="match status" value="1"/>
</dbReference>
<comment type="function">
    <text evidence="10">PPIases accelerate the folding of proteins. It catalyzes the cis-trans isomerization of proline imidic peptide bonds in oligopeptides.</text>
</comment>
<evidence type="ECO:0000256" key="2">
    <source>
        <dbReference type="ARBA" id="ARBA00004496"/>
    </source>
</evidence>
<dbReference type="PIRSF" id="PIRSF016325">
    <property type="entry name" value="Phstyr_phstse_ac"/>
    <property type="match status" value="1"/>
</dbReference>
<evidence type="ECO:0000256" key="8">
    <source>
        <dbReference type="ARBA" id="ARBA00044786"/>
    </source>
</evidence>
<sequence>MANFVVPARKILQPTDMPAWQSSKAYKDYMRFLLDLNQSVTGKDNVNCSPSENVSRIVQLLETLDKWIDDVPPLQQAQRFGNQAFRTYHTRLTERAGDILRLALPDSVDAAALEEVVPYLVDSFGNSTRIDYGTGHEANFIMFLCCLSKLGVFQKSDFPAVVVLIFKRYLELCRRLQLTYRMEPAGSHGVWSLDDFQFVPFIWGSAQLIDHPNYDTRSFLEDTIVARTKDDLLWMGAIDFINKVKTGPFAEHSNQLWNISGVASWSKINSGLIKKYEAEVLQKFPVAQHFLFGSLLSFEAA</sequence>
<comment type="catalytic activity">
    <reaction evidence="1 10">
        <text>[protein]-peptidylproline (omega=180) = [protein]-peptidylproline (omega=0)</text>
        <dbReference type="Rhea" id="RHEA:16237"/>
        <dbReference type="Rhea" id="RHEA-COMP:10747"/>
        <dbReference type="Rhea" id="RHEA-COMP:10748"/>
        <dbReference type="ChEBI" id="CHEBI:83833"/>
        <dbReference type="ChEBI" id="CHEBI:83834"/>
        <dbReference type="EC" id="5.2.1.8"/>
    </reaction>
</comment>
<reference evidence="12" key="1">
    <citation type="submission" date="2017-01" db="EMBL/GenBank/DDBJ databases">
        <title>Comparative genomics of anhydrobiosis in the tardigrade Hypsibius dujardini.</title>
        <authorList>
            <person name="Yoshida Y."/>
            <person name="Koutsovoulos G."/>
            <person name="Laetsch D."/>
            <person name="Stevens L."/>
            <person name="Kumar S."/>
            <person name="Horikawa D."/>
            <person name="Ishino K."/>
            <person name="Komine S."/>
            <person name="Tomita M."/>
            <person name="Blaxter M."/>
            <person name="Arakawa K."/>
        </authorList>
    </citation>
    <scope>NUCLEOTIDE SEQUENCE [LARGE SCALE GENOMIC DNA]</scope>
    <source>
        <strain evidence="12">Z151</strain>
    </source>
</reference>
<keyword evidence="5 10" id="KW-0963">Cytoplasm</keyword>
<keyword evidence="7 10" id="KW-0413">Isomerase</keyword>
<evidence type="ECO:0000313" key="12">
    <source>
        <dbReference type="Proteomes" id="UP000192578"/>
    </source>
</evidence>
<comment type="caution">
    <text evidence="11">The sequence shown here is derived from an EMBL/GenBank/DDBJ whole genome shotgun (WGS) entry which is preliminary data.</text>
</comment>
<protein>
    <recommendedName>
        <fullName evidence="8 10">Serine/threonine-protein phosphatase 2A activator</fullName>
        <ecNumber evidence="4 10">5.2.1.8</ecNumber>
    </recommendedName>
    <alternativeName>
        <fullName evidence="9 10">Phosphotyrosyl phosphatase activator</fullName>
    </alternativeName>
</protein>
<dbReference type="PANTHER" id="PTHR10012:SF0">
    <property type="entry name" value="SERINE_THREONINE-PROTEIN PHOSPHATASE 2A ACTIVATOR"/>
    <property type="match status" value="1"/>
</dbReference>
<keyword evidence="6 10" id="KW-0697">Rotamase</keyword>
<evidence type="ECO:0000256" key="1">
    <source>
        <dbReference type="ARBA" id="ARBA00000971"/>
    </source>
</evidence>
<dbReference type="Pfam" id="PF03095">
    <property type="entry name" value="PTPA"/>
    <property type="match status" value="1"/>
</dbReference>
<evidence type="ECO:0000256" key="10">
    <source>
        <dbReference type="RuleBase" id="RU361210"/>
    </source>
</evidence>
<proteinExistence type="inferred from homology"/>
<dbReference type="GO" id="GO:0000159">
    <property type="term" value="C:protein phosphatase type 2A complex"/>
    <property type="evidence" value="ECO:0007669"/>
    <property type="project" value="TreeGrafter"/>
</dbReference>
<evidence type="ECO:0000256" key="5">
    <source>
        <dbReference type="ARBA" id="ARBA00022490"/>
    </source>
</evidence>
<evidence type="ECO:0000256" key="3">
    <source>
        <dbReference type="ARBA" id="ARBA00011019"/>
    </source>
</evidence>
<dbReference type="GO" id="GO:0005634">
    <property type="term" value="C:nucleus"/>
    <property type="evidence" value="ECO:0007669"/>
    <property type="project" value="TreeGrafter"/>
</dbReference>
<dbReference type="CDD" id="cd04087">
    <property type="entry name" value="PTPA"/>
    <property type="match status" value="1"/>
</dbReference>
<evidence type="ECO:0000313" key="11">
    <source>
        <dbReference type="EMBL" id="OQV15822.1"/>
    </source>
</evidence>
<comment type="subcellular location">
    <subcellularLocation>
        <location evidence="2 10">Cytoplasm</location>
    </subcellularLocation>
</comment>
<comment type="similarity">
    <text evidence="3 10">Belongs to the PTPA-type PPIase family.</text>
</comment>
<dbReference type="InterPro" id="IPR037218">
    <property type="entry name" value="PTPA_sf"/>
</dbReference>
<organism evidence="11 12">
    <name type="scientific">Hypsibius exemplaris</name>
    <name type="common">Freshwater tardigrade</name>
    <dbReference type="NCBI Taxonomy" id="2072580"/>
    <lineage>
        <taxon>Eukaryota</taxon>
        <taxon>Metazoa</taxon>
        <taxon>Ecdysozoa</taxon>
        <taxon>Tardigrada</taxon>
        <taxon>Eutardigrada</taxon>
        <taxon>Parachela</taxon>
        <taxon>Hypsibioidea</taxon>
        <taxon>Hypsibiidae</taxon>
        <taxon>Hypsibius</taxon>
    </lineage>
</organism>
<gene>
    <name evidence="11" type="ORF">BV898_10074</name>
</gene>
<evidence type="ECO:0000256" key="9">
    <source>
        <dbReference type="ARBA" id="ARBA00044820"/>
    </source>
</evidence>
<dbReference type="OrthoDB" id="16120at2759"/>
<dbReference type="GO" id="GO:0007052">
    <property type="term" value="P:mitotic spindle organization"/>
    <property type="evidence" value="ECO:0007669"/>
    <property type="project" value="TreeGrafter"/>
</dbReference>
<name>A0A1W0WKW8_HYPEX</name>
<dbReference type="EMBL" id="MTYJ01000082">
    <property type="protein sequence ID" value="OQV15822.1"/>
    <property type="molecule type" value="Genomic_DNA"/>
</dbReference>
<dbReference type="AlphaFoldDB" id="A0A1W0WKW8"/>
<evidence type="ECO:0000256" key="4">
    <source>
        <dbReference type="ARBA" id="ARBA00013194"/>
    </source>
</evidence>
<dbReference type="SUPFAM" id="SSF140984">
    <property type="entry name" value="PTPA-like"/>
    <property type="match status" value="1"/>
</dbReference>
<accession>A0A1W0WKW8</accession>
<dbReference type="GO" id="GO:0005737">
    <property type="term" value="C:cytoplasm"/>
    <property type="evidence" value="ECO:0007669"/>
    <property type="project" value="UniProtKB-SubCell"/>
</dbReference>
<keyword evidence="12" id="KW-1185">Reference proteome</keyword>
<dbReference type="GO" id="GO:0003755">
    <property type="term" value="F:peptidyl-prolyl cis-trans isomerase activity"/>
    <property type="evidence" value="ECO:0007669"/>
    <property type="project" value="UniProtKB-KW"/>
</dbReference>
<dbReference type="Gene3D" id="1.20.120.1150">
    <property type="match status" value="1"/>
</dbReference>
<dbReference type="InterPro" id="IPR004327">
    <property type="entry name" value="Phstyr_phstse_ac"/>
</dbReference>
<dbReference type="Proteomes" id="UP000192578">
    <property type="component" value="Unassembled WGS sequence"/>
</dbReference>
<evidence type="ECO:0000256" key="6">
    <source>
        <dbReference type="ARBA" id="ARBA00023110"/>
    </source>
</evidence>
<evidence type="ECO:0000256" key="7">
    <source>
        <dbReference type="ARBA" id="ARBA00023235"/>
    </source>
</evidence>
<dbReference type="FunFam" id="1.20.120.1150:FF:000002">
    <property type="entry name" value="Serine/threonine-protein phosphatase 2A activator"/>
    <property type="match status" value="1"/>
</dbReference>
<dbReference type="EC" id="5.2.1.8" evidence="4 10"/>